<reference evidence="1" key="2">
    <citation type="submission" date="2023-06" db="EMBL/GenBank/DDBJ databases">
        <authorList>
            <consortium name="Lawrence Berkeley National Laboratory"/>
            <person name="Mondo S.J."/>
            <person name="Hensen N."/>
            <person name="Bonometti L."/>
            <person name="Westerberg I."/>
            <person name="Brannstrom I.O."/>
            <person name="Guillou S."/>
            <person name="Cros-Aarteil S."/>
            <person name="Calhoun S."/>
            <person name="Haridas S."/>
            <person name="Kuo A."/>
            <person name="Pangilinan J."/>
            <person name="Riley R."/>
            <person name="Labutti K."/>
            <person name="Andreopoulos B."/>
            <person name="Lipzen A."/>
            <person name="Chen C."/>
            <person name="Yanf M."/>
            <person name="Daum C."/>
            <person name="Ng V."/>
            <person name="Clum A."/>
            <person name="Steindorff A."/>
            <person name="Ohm R."/>
            <person name="Martin F."/>
            <person name="Silar P."/>
            <person name="Natvig D."/>
            <person name="Lalanne C."/>
            <person name="Gautier V."/>
            <person name="Ament-Velasquez S.L."/>
            <person name="Kruys A."/>
            <person name="Hutchinson M.I."/>
            <person name="Powell A.J."/>
            <person name="Barry K."/>
            <person name="Miller A.N."/>
            <person name="Grigoriev I.V."/>
            <person name="Debuchy R."/>
            <person name="Gladieux P."/>
            <person name="Thoren M.H."/>
            <person name="Johannesson H."/>
        </authorList>
    </citation>
    <scope>NUCLEOTIDE SEQUENCE</scope>
    <source>
        <strain evidence="1">PSN324</strain>
    </source>
</reference>
<dbReference type="InterPro" id="IPR032466">
    <property type="entry name" value="Metal_Hydrolase"/>
</dbReference>
<dbReference type="SUPFAM" id="SSF51556">
    <property type="entry name" value="Metallo-dependent hydrolases"/>
    <property type="match status" value="1"/>
</dbReference>
<evidence type="ECO:0000313" key="1">
    <source>
        <dbReference type="EMBL" id="KAK4457406.1"/>
    </source>
</evidence>
<dbReference type="AlphaFoldDB" id="A0AAV9H9F2"/>
<proteinExistence type="predicted"/>
<evidence type="ECO:0000313" key="2">
    <source>
        <dbReference type="Proteomes" id="UP001321749"/>
    </source>
</evidence>
<protein>
    <submittedName>
        <fullName evidence="1">Adenosine deaminase CECR1-A</fullName>
    </submittedName>
</protein>
<accession>A0AAV9H9F2</accession>
<gene>
    <name evidence="1" type="ORF">QBC42DRAFT_279217</name>
</gene>
<name>A0AAV9H9F2_9PEZI</name>
<dbReference type="Proteomes" id="UP001321749">
    <property type="component" value="Unassembled WGS sequence"/>
</dbReference>
<comment type="caution">
    <text evidence="1">The sequence shown here is derived from an EMBL/GenBank/DDBJ whole genome shotgun (WGS) entry which is preliminary data.</text>
</comment>
<dbReference type="Gene3D" id="3.20.20.140">
    <property type="entry name" value="Metal-dependent hydrolases"/>
    <property type="match status" value="1"/>
</dbReference>
<sequence length="549" mass="60373">MPINDEEWADLVAHEIPPNDDAVIEKYLSSRAALIAEEKKHRSDHSFCQALSPIAKRACDIIAKIAQQEKALPDAASHHCDSLDGAKSFNILRNLPKGALLNAHLHSLIDIPNLVNLVLSNEGVYISSPQSLDPNLATSKVPIHLQFRNAPSPNGGNATSSIWASSYEPNTPTTLTEAVCSFPSSGEKEGGRAGFIEWLSDHLFQPPSLQPSGGSDDRRDSAESPLSRLIYYEPIFRGILQQIMTSLVENNISWAEIRFTFPLGFHRNLSETPETDYDLLFSIIHHELAKFRAALGPDQTFWGLRVIWSTSPDSCASQRTLIENLDDCIATKIAWPDLIAGYDAGPALSASHLYAHILPSLFWLRKQSALEDVQLPLLLTCPPAPNLGSSSSPLLFDCLLLGVRRISLSDADEGFFGLLQQHPRFLEGIRDKKILITSSSGSPALESLTARGISCALSPEPRSGDLTRPYWDALRVAHGIDAAGLAALAENSIRWSTFEDKDSGQWTKEIREASVGGGIKAERLRRWAVEWERFSLGVVDEFGEEEEEG</sequence>
<reference evidence="1" key="1">
    <citation type="journal article" date="2023" name="Mol. Phylogenet. Evol.">
        <title>Genome-scale phylogeny and comparative genomics of the fungal order Sordariales.</title>
        <authorList>
            <person name="Hensen N."/>
            <person name="Bonometti L."/>
            <person name="Westerberg I."/>
            <person name="Brannstrom I.O."/>
            <person name="Guillou S."/>
            <person name="Cros-Aarteil S."/>
            <person name="Calhoun S."/>
            <person name="Haridas S."/>
            <person name="Kuo A."/>
            <person name="Mondo S."/>
            <person name="Pangilinan J."/>
            <person name="Riley R."/>
            <person name="LaButti K."/>
            <person name="Andreopoulos B."/>
            <person name="Lipzen A."/>
            <person name="Chen C."/>
            <person name="Yan M."/>
            <person name="Daum C."/>
            <person name="Ng V."/>
            <person name="Clum A."/>
            <person name="Steindorff A."/>
            <person name="Ohm R.A."/>
            <person name="Martin F."/>
            <person name="Silar P."/>
            <person name="Natvig D.O."/>
            <person name="Lalanne C."/>
            <person name="Gautier V."/>
            <person name="Ament-Velasquez S.L."/>
            <person name="Kruys A."/>
            <person name="Hutchinson M.I."/>
            <person name="Powell A.J."/>
            <person name="Barry K."/>
            <person name="Miller A.N."/>
            <person name="Grigoriev I.V."/>
            <person name="Debuchy R."/>
            <person name="Gladieux P."/>
            <person name="Hiltunen Thoren M."/>
            <person name="Johannesson H."/>
        </authorList>
    </citation>
    <scope>NUCLEOTIDE SEQUENCE</scope>
    <source>
        <strain evidence="1">PSN324</strain>
    </source>
</reference>
<keyword evidence="2" id="KW-1185">Reference proteome</keyword>
<dbReference type="EMBL" id="MU865117">
    <property type="protein sequence ID" value="KAK4457406.1"/>
    <property type="molecule type" value="Genomic_DNA"/>
</dbReference>
<organism evidence="1 2">
    <name type="scientific">Cladorrhinum samala</name>
    <dbReference type="NCBI Taxonomy" id="585594"/>
    <lineage>
        <taxon>Eukaryota</taxon>
        <taxon>Fungi</taxon>
        <taxon>Dikarya</taxon>
        <taxon>Ascomycota</taxon>
        <taxon>Pezizomycotina</taxon>
        <taxon>Sordariomycetes</taxon>
        <taxon>Sordariomycetidae</taxon>
        <taxon>Sordariales</taxon>
        <taxon>Podosporaceae</taxon>
        <taxon>Cladorrhinum</taxon>
    </lineage>
</organism>